<dbReference type="SUPFAM" id="SSF47616">
    <property type="entry name" value="GST C-terminal domain-like"/>
    <property type="match status" value="1"/>
</dbReference>
<dbReference type="Gene3D" id="1.20.1050.10">
    <property type="match status" value="1"/>
</dbReference>
<name>A0A8D8S1I7_9HEMI</name>
<dbReference type="InterPro" id="IPR005442">
    <property type="entry name" value="GST_omega"/>
</dbReference>
<dbReference type="InterPro" id="IPR036249">
    <property type="entry name" value="Thioredoxin-like_sf"/>
</dbReference>
<dbReference type="InterPro" id="IPR004045">
    <property type="entry name" value="Glutathione_S-Trfase_N"/>
</dbReference>
<dbReference type="GO" id="GO:0005737">
    <property type="term" value="C:cytoplasm"/>
    <property type="evidence" value="ECO:0007669"/>
    <property type="project" value="InterPro"/>
</dbReference>
<evidence type="ECO:0000259" key="5">
    <source>
        <dbReference type="PROSITE" id="PS50405"/>
    </source>
</evidence>
<dbReference type="EMBL" id="HBUF01392702">
    <property type="protein sequence ID" value="CAG6734469.1"/>
    <property type="molecule type" value="Transcribed_RNA"/>
</dbReference>
<dbReference type="EMBL" id="HBUF01528133">
    <property type="protein sequence ID" value="CAG6750846.1"/>
    <property type="molecule type" value="Transcribed_RNA"/>
</dbReference>
<feature type="chain" id="PRO_5036261921" evidence="3">
    <location>
        <begin position="21"/>
        <end position="328"/>
    </location>
</feature>
<dbReference type="Gene3D" id="3.40.30.10">
    <property type="entry name" value="Glutaredoxin"/>
    <property type="match status" value="1"/>
</dbReference>
<feature type="domain" description="GST C-terminal" evidence="5">
    <location>
        <begin position="179"/>
        <end position="322"/>
    </location>
</feature>
<dbReference type="PANTHER" id="PTHR43968">
    <property type="match status" value="1"/>
</dbReference>
<dbReference type="GO" id="GO:0004364">
    <property type="term" value="F:glutathione transferase activity"/>
    <property type="evidence" value="ECO:0007669"/>
    <property type="project" value="InterPro"/>
</dbReference>
<reference evidence="6" key="1">
    <citation type="submission" date="2021-05" db="EMBL/GenBank/DDBJ databases">
        <authorList>
            <person name="Alioto T."/>
            <person name="Alioto T."/>
            <person name="Gomez Garrido J."/>
        </authorList>
    </citation>
    <scope>NUCLEOTIDE SEQUENCE</scope>
</reference>
<evidence type="ECO:0000313" key="6">
    <source>
        <dbReference type="EMBL" id="CAG6661251.1"/>
    </source>
</evidence>
<sequence length="328" mass="39305">MLWFAFLVVCLGLCVTNVCAKVTYNMTFFEIMKNQTEFPVIYEDSYETDTMGNIVTITYPYNKNATVHYYGPDNQYKPVARAYVKHLSRNDSDHDEEPAWSLDFPRVYSQRFCAFSHRVHLILYANNITHDTVYVDTSNKPKWFIDRFFPPKVPLIQHHDIPITDSLLICDYLNTKHPGPRPLCHEDAFYQNDDNVMIAEEFEQVAWALRDCMMVDHITDELYSNLTSSLKWFERELKKRDTIYWFGNEYPGMTDYMMWPWFERLSAISVHSRHKYPNPLIEFPRLMRWEMNMLNDRAVKYHYQPPETYVEYFRRRRKGLPLFNPVIA</sequence>
<feature type="domain" description="GST N-terminal" evidence="4">
    <location>
        <begin position="103"/>
        <end position="181"/>
    </location>
</feature>
<dbReference type="FunFam" id="1.20.1050.10:FF:000009">
    <property type="entry name" value="Glutathione S-transferase omega-1"/>
    <property type="match status" value="1"/>
</dbReference>
<feature type="signal peptide" evidence="3">
    <location>
        <begin position="1"/>
        <end position="20"/>
    </location>
</feature>
<proteinExistence type="inferred from homology"/>
<dbReference type="GO" id="GO:0006749">
    <property type="term" value="P:glutathione metabolic process"/>
    <property type="evidence" value="ECO:0007669"/>
    <property type="project" value="TreeGrafter"/>
</dbReference>
<dbReference type="InterPro" id="IPR036282">
    <property type="entry name" value="Glutathione-S-Trfase_C_sf"/>
</dbReference>
<dbReference type="InterPro" id="IPR050983">
    <property type="entry name" value="GST_Omega/HSP26"/>
</dbReference>
<dbReference type="EMBL" id="HBUF01199173">
    <property type="protein sequence ID" value="CAG6661251.1"/>
    <property type="molecule type" value="Transcribed_RNA"/>
</dbReference>
<dbReference type="EMBL" id="HBUF01528132">
    <property type="protein sequence ID" value="CAG6750845.1"/>
    <property type="molecule type" value="Transcribed_RNA"/>
</dbReference>
<dbReference type="EMBL" id="HBUF01392701">
    <property type="protein sequence ID" value="CAG6734468.1"/>
    <property type="molecule type" value="Transcribed_RNA"/>
</dbReference>
<dbReference type="InterPro" id="IPR010987">
    <property type="entry name" value="Glutathione-S-Trfase_C-like"/>
</dbReference>
<accession>A0A8D8S1I7</accession>
<dbReference type="GO" id="GO:0045174">
    <property type="term" value="F:glutathione dehydrogenase (ascorbate) activity"/>
    <property type="evidence" value="ECO:0007669"/>
    <property type="project" value="UniProtKB-ARBA"/>
</dbReference>
<dbReference type="AlphaFoldDB" id="A0A8D8S1I7"/>
<dbReference type="Pfam" id="PF13409">
    <property type="entry name" value="GST_N_2"/>
    <property type="match status" value="1"/>
</dbReference>
<dbReference type="EMBL" id="HBUF01392699">
    <property type="protein sequence ID" value="CAG6734466.1"/>
    <property type="molecule type" value="Transcribed_RNA"/>
</dbReference>
<evidence type="ECO:0000256" key="1">
    <source>
        <dbReference type="ARBA" id="ARBA00011067"/>
    </source>
</evidence>
<dbReference type="InterPro" id="IPR040079">
    <property type="entry name" value="Glutathione_S-Trfase"/>
</dbReference>
<dbReference type="SFLD" id="SFLDG00358">
    <property type="entry name" value="Main_(cytGST)"/>
    <property type="match status" value="1"/>
</dbReference>
<comment type="similarity">
    <text evidence="1">Belongs to the GST superfamily. Omega family.</text>
</comment>
<dbReference type="SUPFAM" id="SSF52833">
    <property type="entry name" value="Thioredoxin-like"/>
    <property type="match status" value="1"/>
</dbReference>
<dbReference type="SFLD" id="SFLDS00019">
    <property type="entry name" value="Glutathione_Transferase_(cytos"/>
    <property type="match status" value="1"/>
</dbReference>
<dbReference type="EMBL" id="HBUF01392700">
    <property type="protein sequence ID" value="CAG6734467.1"/>
    <property type="molecule type" value="Transcribed_RNA"/>
</dbReference>
<keyword evidence="3" id="KW-0732">Signal</keyword>
<organism evidence="6">
    <name type="scientific">Cacopsylla melanoneura</name>
    <dbReference type="NCBI Taxonomy" id="428564"/>
    <lineage>
        <taxon>Eukaryota</taxon>
        <taxon>Metazoa</taxon>
        <taxon>Ecdysozoa</taxon>
        <taxon>Arthropoda</taxon>
        <taxon>Hexapoda</taxon>
        <taxon>Insecta</taxon>
        <taxon>Pterygota</taxon>
        <taxon>Neoptera</taxon>
        <taxon>Paraneoptera</taxon>
        <taxon>Hemiptera</taxon>
        <taxon>Sternorrhyncha</taxon>
        <taxon>Psylloidea</taxon>
        <taxon>Psyllidae</taxon>
        <taxon>Psyllinae</taxon>
        <taxon>Cacopsylla</taxon>
    </lineage>
</organism>
<dbReference type="EMBL" id="HBUF01199172">
    <property type="protein sequence ID" value="CAG6661250.1"/>
    <property type="molecule type" value="Transcribed_RNA"/>
</dbReference>
<dbReference type="PANTHER" id="PTHR43968:SF6">
    <property type="entry name" value="GLUTATHIONE S-TRANSFERASE OMEGA"/>
    <property type="match status" value="1"/>
</dbReference>
<evidence type="ECO:0000259" key="4">
    <source>
        <dbReference type="PROSITE" id="PS50404"/>
    </source>
</evidence>
<dbReference type="PROSITE" id="PS50404">
    <property type="entry name" value="GST_NTER"/>
    <property type="match status" value="1"/>
</dbReference>
<dbReference type="PRINTS" id="PR01625">
    <property type="entry name" value="GSTRNSFRASEO"/>
</dbReference>
<dbReference type="Pfam" id="PF13410">
    <property type="entry name" value="GST_C_2"/>
    <property type="match status" value="1"/>
</dbReference>
<protein>
    <submittedName>
        <fullName evidence="6">Pyrimidodiazepine synthase</fullName>
    </submittedName>
</protein>
<dbReference type="PROSITE" id="PS50405">
    <property type="entry name" value="GST_CTER"/>
    <property type="match status" value="1"/>
</dbReference>
<keyword evidence="2" id="KW-0560">Oxidoreductase</keyword>
<evidence type="ECO:0000256" key="2">
    <source>
        <dbReference type="ARBA" id="ARBA00023002"/>
    </source>
</evidence>
<evidence type="ECO:0000256" key="3">
    <source>
        <dbReference type="SAM" id="SignalP"/>
    </source>
</evidence>